<name>A0A1Y1S288_9SPIO</name>
<comment type="caution">
    <text evidence="1">The sequence shown here is derived from an EMBL/GenBank/DDBJ whole genome shotgun (WGS) entry which is preliminary data.</text>
</comment>
<dbReference type="InterPro" id="IPR027471">
    <property type="entry name" value="YbeD-like_sf"/>
</dbReference>
<sequence>MQDPADPDYPEGMNDSPQILYPARIMMKVIMSAKETEEENRRRIHDTVAPLGYQPSGFSSRLSRKGRWMSISFFAEVESNSALQKLYQTLAELPGAQVVL</sequence>
<dbReference type="Pfam" id="PF04359">
    <property type="entry name" value="DUF493"/>
    <property type="match status" value="1"/>
</dbReference>
<reference evidence="1 2" key="1">
    <citation type="submission" date="2017-03" db="EMBL/GenBank/DDBJ databases">
        <title>Draft Genome sequence of Marispirochaeta sp. strain JC444.</title>
        <authorList>
            <person name="Shivani Y."/>
            <person name="Subhash Y."/>
            <person name="Sasikala C."/>
            <person name="Ramana C."/>
        </authorList>
    </citation>
    <scope>NUCLEOTIDE SEQUENCE [LARGE SCALE GENOMIC DNA]</scope>
    <source>
        <strain evidence="1 2">JC444</strain>
    </source>
</reference>
<protein>
    <recommendedName>
        <fullName evidence="3">DUF493 domain-containing protein</fullName>
    </recommendedName>
</protein>
<dbReference type="Gene3D" id="3.30.70.260">
    <property type="match status" value="1"/>
</dbReference>
<gene>
    <name evidence="1" type="ORF">B4O97_02540</name>
</gene>
<evidence type="ECO:0008006" key="3">
    <source>
        <dbReference type="Google" id="ProtNLM"/>
    </source>
</evidence>
<accession>A0A1Y1S288</accession>
<dbReference type="OrthoDB" id="9909391at2"/>
<evidence type="ECO:0000313" key="2">
    <source>
        <dbReference type="Proteomes" id="UP000192343"/>
    </source>
</evidence>
<dbReference type="EMBL" id="MWQY01000002">
    <property type="protein sequence ID" value="ORC37897.1"/>
    <property type="molecule type" value="Genomic_DNA"/>
</dbReference>
<keyword evidence="2" id="KW-1185">Reference proteome</keyword>
<dbReference type="Proteomes" id="UP000192343">
    <property type="component" value="Unassembled WGS sequence"/>
</dbReference>
<dbReference type="AlphaFoldDB" id="A0A1Y1S288"/>
<dbReference type="RefSeq" id="WP_083048011.1">
    <property type="nucleotide sequence ID" value="NZ_CAXXQO010000003.1"/>
</dbReference>
<dbReference type="STRING" id="1963862.B4O97_02540"/>
<dbReference type="InterPro" id="IPR007454">
    <property type="entry name" value="UPF0250_YbeD-like"/>
</dbReference>
<proteinExistence type="predicted"/>
<dbReference type="SUPFAM" id="SSF117991">
    <property type="entry name" value="YbeD/HP0495-like"/>
    <property type="match status" value="1"/>
</dbReference>
<evidence type="ECO:0000313" key="1">
    <source>
        <dbReference type="EMBL" id="ORC37897.1"/>
    </source>
</evidence>
<organism evidence="1 2">
    <name type="scientific">Marispirochaeta aestuarii</name>
    <dbReference type="NCBI Taxonomy" id="1963862"/>
    <lineage>
        <taxon>Bacteria</taxon>
        <taxon>Pseudomonadati</taxon>
        <taxon>Spirochaetota</taxon>
        <taxon>Spirochaetia</taxon>
        <taxon>Spirochaetales</taxon>
        <taxon>Spirochaetaceae</taxon>
        <taxon>Marispirochaeta</taxon>
    </lineage>
</organism>